<name>A0A381RIN6_9ZZZZ</name>
<dbReference type="EMBL" id="UINC01001925">
    <property type="protein sequence ID" value="SUZ90808.1"/>
    <property type="molecule type" value="Genomic_DNA"/>
</dbReference>
<keyword evidence="1" id="KW-1133">Transmembrane helix</keyword>
<gene>
    <name evidence="2" type="ORF">METZ01_LOCUS43662</name>
</gene>
<proteinExistence type="predicted"/>
<protein>
    <submittedName>
        <fullName evidence="2">Uncharacterized protein</fullName>
    </submittedName>
</protein>
<dbReference type="AlphaFoldDB" id="A0A381RIN6"/>
<sequence>MKAFLRVFAYVCIWTTPFQIGLCLWALGVVLSSDATVLSLSNDIFVSKYLPFLYQFLKPYSYIVLPDTLANFIWSLPITIHQLFKAITSTWLGFWLLKKLNQRHPSPAFTSEP</sequence>
<keyword evidence="1" id="KW-0472">Membrane</keyword>
<evidence type="ECO:0000313" key="2">
    <source>
        <dbReference type="EMBL" id="SUZ90808.1"/>
    </source>
</evidence>
<feature type="transmembrane region" description="Helical" evidence="1">
    <location>
        <begin position="72"/>
        <end position="97"/>
    </location>
</feature>
<organism evidence="2">
    <name type="scientific">marine metagenome</name>
    <dbReference type="NCBI Taxonomy" id="408172"/>
    <lineage>
        <taxon>unclassified sequences</taxon>
        <taxon>metagenomes</taxon>
        <taxon>ecological metagenomes</taxon>
    </lineage>
</organism>
<reference evidence="2" key="1">
    <citation type="submission" date="2018-05" db="EMBL/GenBank/DDBJ databases">
        <authorList>
            <person name="Lanie J.A."/>
            <person name="Ng W.-L."/>
            <person name="Kazmierczak K.M."/>
            <person name="Andrzejewski T.M."/>
            <person name="Davidsen T.M."/>
            <person name="Wayne K.J."/>
            <person name="Tettelin H."/>
            <person name="Glass J.I."/>
            <person name="Rusch D."/>
            <person name="Podicherti R."/>
            <person name="Tsui H.-C.T."/>
            <person name="Winkler M.E."/>
        </authorList>
    </citation>
    <scope>NUCLEOTIDE SEQUENCE</scope>
</reference>
<accession>A0A381RIN6</accession>
<feature type="transmembrane region" description="Helical" evidence="1">
    <location>
        <begin position="7"/>
        <end position="31"/>
    </location>
</feature>
<keyword evidence="1" id="KW-0812">Transmembrane</keyword>
<evidence type="ECO:0000256" key="1">
    <source>
        <dbReference type="SAM" id="Phobius"/>
    </source>
</evidence>